<sequence>MTEAVAREPIEEEFLSERSDGNRDDYRLTWSVLGEEAKKFAYIAGPMVAVTLSQYLVQVISVMMVGHIGELALSSTAIAISISSVTGFSLLLGMASALETLCGQAYGARQYTKFGTQIYTAIFSLLVVCIPLSVLWKYTGNILVFMGQSPSISHEAGKFITWLIPSLFAYATLQPLVRYFQMQSMLLAMLISSTVALCLHIPLCWVLVYKTGLENIGAAISMDVTMWLNVIFLFLYMKYSPSCEKTRAPISIEVLHGMKQFFSYAIPSAIMICLEWWSYEFLILLSGLLPNPELETSVLSVCLNTIATLYAIAYGFGAGVSTRVSNELGAGNPQGARVAVHVVLLIAIVETSIVSTSVFVSRHVFGYIFTNEKEVIDYVTKMAPLLCLNIMMDSLQGTLSSVSRGVGWQHLGAYINLAAFYLAGIPVAAILGFCTSLRGVGLWIGILVGAFIQLTLLGIVTICTNYEKQAEKVRERLFQEESSLERLM</sequence>
<evidence type="ECO:0000313" key="2">
    <source>
        <dbReference type="Proteomes" id="UP001056120"/>
    </source>
</evidence>
<comment type="caution">
    <text evidence="1">The sequence shown here is derived from an EMBL/GenBank/DDBJ whole genome shotgun (WGS) entry which is preliminary data.</text>
</comment>
<accession>A0ACB9DCI5</accession>
<proteinExistence type="predicted"/>
<protein>
    <submittedName>
        <fullName evidence="1">Uncharacterized protein</fullName>
    </submittedName>
</protein>
<reference evidence="2" key="1">
    <citation type="journal article" date="2022" name="Mol. Ecol. Resour.">
        <title>The genomes of chicory, endive, great burdock and yacon provide insights into Asteraceae palaeo-polyploidization history and plant inulin production.</title>
        <authorList>
            <person name="Fan W."/>
            <person name="Wang S."/>
            <person name="Wang H."/>
            <person name="Wang A."/>
            <person name="Jiang F."/>
            <person name="Liu H."/>
            <person name="Zhao H."/>
            <person name="Xu D."/>
            <person name="Zhang Y."/>
        </authorList>
    </citation>
    <scope>NUCLEOTIDE SEQUENCE [LARGE SCALE GENOMIC DNA]</scope>
    <source>
        <strain evidence="2">cv. Yunnan</strain>
    </source>
</reference>
<gene>
    <name evidence="1" type="ORF">L1987_57448</name>
</gene>
<reference evidence="1 2" key="2">
    <citation type="journal article" date="2022" name="Mol. Ecol. Resour.">
        <title>The genomes of chicory, endive, great burdock and yacon provide insights into Asteraceae paleo-polyploidization history and plant inulin production.</title>
        <authorList>
            <person name="Fan W."/>
            <person name="Wang S."/>
            <person name="Wang H."/>
            <person name="Wang A."/>
            <person name="Jiang F."/>
            <person name="Liu H."/>
            <person name="Zhao H."/>
            <person name="Xu D."/>
            <person name="Zhang Y."/>
        </authorList>
    </citation>
    <scope>NUCLEOTIDE SEQUENCE [LARGE SCALE GENOMIC DNA]</scope>
    <source>
        <strain evidence="2">cv. Yunnan</strain>
        <tissue evidence="1">Leaves</tissue>
    </source>
</reference>
<evidence type="ECO:0000313" key="1">
    <source>
        <dbReference type="EMBL" id="KAI3744369.1"/>
    </source>
</evidence>
<name>A0ACB9DCI5_9ASTR</name>
<keyword evidence="2" id="KW-1185">Reference proteome</keyword>
<organism evidence="1 2">
    <name type="scientific">Smallanthus sonchifolius</name>
    <dbReference type="NCBI Taxonomy" id="185202"/>
    <lineage>
        <taxon>Eukaryota</taxon>
        <taxon>Viridiplantae</taxon>
        <taxon>Streptophyta</taxon>
        <taxon>Embryophyta</taxon>
        <taxon>Tracheophyta</taxon>
        <taxon>Spermatophyta</taxon>
        <taxon>Magnoliopsida</taxon>
        <taxon>eudicotyledons</taxon>
        <taxon>Gunneridae</taxon>
        <taxon>Pentapetalae</taxon>
        <taxon>asterids</taxon>
        <taxon>campanulids</taxon>
        <taxon>Asterales</taxon>
        <taxon>Asteraceae</taxon>
        <taxon>Asteroideae</taxon>
        <taxon>Heliantheae alliance</taxon>
        <taxon>Millerieae</taxon>
        <taxon>Smallanthus</taxon>
    </lineage>
</organism>
<dbReference type="Proteomes" id="UP001056120">
    <property type="component" value="Linkage Group LG19"/>
</dbReference>
<dbReference type="EMBL" id="CM042036">
    <property type="protein sequence ID" value="KAI3744369.1"/>
    <property type="molecule type" value="Genomic_DNA"/>
</dbReference>